<dbReference type="AlphaFoldDB" id="A0A7R8H069"/>
<dbReference type="Proteomes" id="UP000675881">
    <property type="component" value="Chromosome 1"/>
</dbReference>
<reference evidence="1" key="1">
    <citation type="submission" date="2021-02" db="EMBL/GenBank/DDBJ databases">
        <authorList>
            <person name="Bekaert M."/>
        </authorList>
    </citation>
    <scope>NUCLEOTIDE SEQUENCE</scope>
    <source>
        <strain evidence="1">IoA-00</strain>
    </source>
</reference>
<evidence type="ECO:0000313" key="2">
    <source>
        <dbReference type="Proteomes" id="UP000675881"/>
    </source>
</evidence>
<sequence>MELHLTKSFRVKALRTDGQVKNPKVAKKLELFTKEVKEIGFVRSNPNEGSHKNHPTLKSSNIFLGFCSVAFDVVGESANLPSLLPVIGHIIKLEFDRIKKHYSNSFKFGQTYIRSNKNKSTSKNTYKIHWNCSFKRGELIASLVDTHSQNIGSLSNEEHCTDLQILVDEITSSLAHNIPNQSLEAILHQAVLSTTPGTE</sequence>
<dbReference type="EMBL" id="HG994580">
    <property type="protein sequence ID" value="CAF2780197.1"/>
    <property type="molecule type" value="Genomic_DNA"/>
</dbReference>
<organism evidence="1 2">
    <name type="scientific">Lepeophtheirus salmonis</name>
    <name type="common">Salmon louse</name>
    <name type="synonym">Caligus salmonis</name>
    <dbReference type="NCBI Taxonomy" id="72036"/>
    <lineage>
        <taxon>Eukaryota</taxon>
        <taxon>Metazoa</taxon>
        <taxon>Ecdysozoa</taxon>
        <taxon>Arthropoda</taxon>
        <taxon>Crustacea</taxon>
        <taxon>Multicrustacea</taxon>
        <taxon>Hexanauplia</taxon>
        <taxon>Copepoda</taxon>
        <taxon>Siphonostomatoida</taxon>
        <taxon>Caligidae</taxon>
        <taxon>Lepeophtheirus</taxon>
    </lineage>
</organism>
<proteinExistence type="predicted"/>
<accession>A0A7R8H069</accession>
<keyword evidence="2" id="KW-1185">Reference proteome</keyword>
<gene>
    <name evidence="1" type="ORF">LSAA_829</name>
</gene>
<name>A0A7R8H069_LEPSM</name>
<protein>
    <submittedName>
        <fullName evidence="1">(salmon louse) hypothetical protein</fullName>
    </submittedName>
</protein>
<evidence type="ECO:0000313" key="1">
    <source>
        <dbReference type="EMBL" id="CAF2780197.1"/>
    </source>
</evidence>